<evidence type="ECO:0000313" key="3">
    <source>
        <dbReference type="Proteomes" id="UP000789759"/>
    </source>
</evidence>
<feature type="region of interest" description="Disordered" evidence="1">
    <location>
        <begin position="29"/>
        <end position="101"/>
    </location>
</feature>
<proteinExistence type="predicted"/>
<comment type="caution">
    <text evidence="2">The sequence shown here is derived from an EMBL/GenBank/DDBJ whole genome shotgun (WGS) entry which is preliminary data.</text>
</comment>
<organism evidence="2 3">
    <name type="scientific">Cetraspora pellucida</name>
    <dbReference type="NCBI Taxonomy" id="1433469"/>
    <lineage>
        <taxon>Eukaryota</taxon>
        <taxon>Fungi</taxon>
        <taxon>Fungi incertae sedis</taxon>
        <taxon>Mucoromycota</taxon>
        <taxon>Glomeromycotina</taxon>
        <taxon>Glomeromycetes</taxon>
        <taxon>Diversisporales</taxon>
        <taxon>Gigasporaceae</taxon>
        <taxon>Cetraspora</taxon>
    </lineage>
</organism>
<feature type="non-terminal residue" evidence="2">
    <location>
        <position position="130"/>
    </location>
</feature>
<sequence>ESVALCQQYQDFKKRIGSYSKEKLANIRPEQELHAGSSANKEENPYLQDDASITNDVGLQENDLTQDKQKGPLLPSMKIDNDKRNSTSSKDKDLSPNPISAPYDELAALYLNAEPQAENKNTEETSPIME</sequence>
<evidence type="ECO:0000313" key="2">
    <source>
        <dbReference type="EMBL" id="CAG8817108.1"/>
    </source>
</evidence>
<dbReference type="AlphaFoldDB" id="A0A9N9P948"/>
<accession>A0A9N9P948</accession>
<keyword evidence="3" id="KW-1185">Reference proteome</keyword>
<protein>
    <submittedName>
        <fullName evidence="2">3886_t:CDS:1</fullName>
    </submittedName>
</protein>
<feature type="compositionally biased region" description="Basic and acidic residues" evidence="1">
    <location>
        <begin position="79"/>
        <end position="94"/>
    </location>
</feature>
<gene>
    <name evidence="2" type="ORF">CPELLU_LOCUS19307</name>
</gene>
<dbReference type="Proteomes" id="UP000789759">
    <property type="component" value="Unassembled WGS sequence"/>
</dbReference>
<dbReference type="EMBL" id="CAJVQA010045099">
    <property type="protein sequence ID" value="CAG8817108.1"/>
    <property type="molecule type" value="Genomic_DNA"/>
</dbReference>
<reference evidence="2" key="1">
    <citation type="submission" date="2021-06" db="EMBL/GenBank/DDBJ databases">
        <authorList>
            <person name="Kallberg Y."/>
            <person name="Tangrot J."/>
            <person name="Rosling A."/>
        </authorList>
    </citation>
    <scope>NUCLEOTIDE SEQUENCE</scope>
    <source>
        <strain evidence="2">FL966</strain>
    </source>
</reference>
<evidence type="ECO:0000256" key="1">
    <source>
        <dbReference type="SAM" id="MobiDB-lite"/>
    </source>
</evidence>
<feature type="non-terminal residue" evidence="2">
    <location>
        <position position="1"/>
    </location>
</feature>
<name>A0A9N9P948_9GLOM</name>